<keyword evidence="4" id="KW-1185">Reference proteome</keyword>
<dbReference type="AlphaFoldDB" id="A0A3S4UJQ6"/>
<evidence type="ECO:0000313" key="3">
    <source>
        <dbReference type="EMBL" id="VEH96873.1"/>
    </source>
</evidence>
<reference evidence="3 5" key="2">
    <citation type="submission" date="2018-12" db="EMBL/GenBank/DDBJ databases">
        <authorList>
            <consortium name="Pathogen Informatics"/>
        </authorList>
    </citation>
    <scope>NUCLEOTIDE SEQUENCE [LARGE SCALE GENOMIC DNA]</scope>
    <source>
        <strain evidence="3 5">NCTC13489</strain>
    </source>
</reference>
<evidence type="ECO:0000313" key="2">
    <source>
        <dbReference type="EMBL" id="KEY19647.1"/>
    </source>
</evidence>
<keyword evidence="1" id="KW-0812">Transmembrane</keyword>
<protein>
    <submittedName>
        <fullName evidence="3">Uncharacterized protein</fullName>
    </submittedName>
</protein>
<evidence type="ECO:0000256" key="1">
    <source>
        <dbReference type="SAM" id="Phobius"/>
    </source>
</evidence>
<dbReference type="EMBL" id="LR134441">
    <property type="protein sequence ID" value="VEH96873.1"/>
    <property type="molecule type" value="Genomic_DNA"/>
</dbReference>
<feature type="transmembrane region" description="Helical" evidence="1">
    <location>
        <begin position="20"/>
        <end position="38"/>
    </location>
</feature>
<dbReference type="Proteomes" id="UP000270036">
    <property type="component" value="Chromosome"/>
</dbReference>
<organism evidence="3 5">
    <name type="scientific">Kaistella antarctica</name>
    <dbReference type="NCBI Taxonomy" id="266748"/>
    <lineage>
        <taxon>Bacteria</taxon>
        <taxon>Pseudomonadati</taxon>
        <taxon>Bacteroidota</taxon>
        <taxon>Flavobacteriia</taxon>
        <taxon>Flavobacteriales</taxon>
        <taxon>Weeksellaceae</taxon>
        <taxon>Chryseobacterium group</taxon>
        <taxon>Kaistella</taxon>
    </lineage>
</organism>
<name>A0A3S4UJQ6_9FLAO</name>
<gene>
    <name evidence="2" type="ORF">HY04_14765</name>
    <name evidence="3" type="ORF">NCTC13489_00627</name>
</gene>
<dbReference type="EMBL" id="JPEP01000002">
    <property type="protein sequence ID" value="KEY19647.1"/>
    <property type="molecule type" value="Genomic_DNA"/>
</dbReference>
<dbReference type="RefSeq" id="WP_034720946.1">
    <property type="nucleotide sequence ID" value="NZ_FOIX01000003.1"/>
</dbReference>
<reference evidence="2 4" key="1">
    <citation type="submission" date="2014-07" db="EMBL/GenBank/DDBJ databases">
        <authorList>
            <person name="Pisani N.G."/>
            <person name="Newman J.D."/>
        </authorList>
    </citation>
    <scope>NUCLEOTIDE SEQUENCE [LARGE SCALE GENOMIC DNA]</scope>
    <source>
        <strain evidence="2 4">LMG 24720</strain>
    </source>
</reference>
<feature type="transmembrane region" description="Helical" evidence="1">
    <location>
        <begin position="50"/>
        <end position="68"/>
    </location>
</feature>
<dbReference type="STRING" id="266748.HY04_14765"/>
<evidence type="ECO:0000313" key="5">
    <source>
        <dbReference type="Proteomes" id="UP000270036"/>
    </source>
</evidence>
<keyword evidence="1" id="KW-0472">Membrane</keyword>
<keyword evidence="1" id="KW-1133">Transmembrane helix</keyword>
<accession>A0A3S4UJQ6</accession>
<proteinExistence type="predicted"/>
<sequence length="192" mass="22280">MNSFKIYKIPQKYIWTRSRVIIISLVVVFLIFIIKVGFIGKTDSDIVEKIFGYLSITLMVAGLINSFFREQLKGTLDGLLKFENDGITIEDRKFQLDDIRLIKIQITDYAGKQISTIPMIWEMYSSGVENKVVIILHTGEVKTCYFQLQGENHLMRASDELYAYYSAGKMLTENYNGITRDCFYMLRSTEFL</sequence>
<dbReference type="Proteomes" id="UP000028349">
    <property type="component" value="Unassembled WGS sequence"/>
</dbReference>
<dbReference type="KEGG" id="cant:NCTC13489_00627"/>
<evidence type="ECO:0000313" key="4">
    <source>
        <dbReference type="Proteomes" id="UP000028349"/>
    </source>
</evidence>